<comment type="subunit">
    <text evidence="5">Monomer.</text>
</comment>
<reference evidence="6 7" key="1">
    <citation type="submission" date="2020-08" db="EMBL/GenBank/DDBJ databases">
        <title>Genomic Encyclopedia of Type Strains, Phase IV (KMG-IV): sequencing the most valuable type-strain genomes for metagenomic binning, comparative biology and taxonomic classification.</title>
        <authorList>
            <person name="Goeker M."/>
        </authorList>
    </citation>
    <scope>NUCLEOTIDE SEQUENCE [LARGE SCALE GENOMIC DNA]</scope>
    <source>
        <strain evidence="6 7">DSM 23562</strain>
    </source>
</reference>
<dbReference type="Gene3D" id="2.40.10.240">
    <property type="entry name" value="QueA-like"/>
    <property type="match status" value="1"/>
</dbReference>
<dbReference type="InterPro" id="IPR003699">
    <property type="entry name" value="QueA"/>
</dbReference>
<keyword evidence="7" id="KW-1185">Reference proteome</keyword>
<evidence type="ECO:0000256" key="4">
    <source>
        <dbReference type="ARBA" id="ARBA00022785"/>
    </source>
</evidence>
<dbReference type="RefSeq" id="WP_184203037.1">
    <property type="nucleotide sequence ID" value="NZ_JACHGW010000005.1"/>
</dbReference>
<dbReference type="GO" id="GO:0005737">
    <property type="term" value="C:cytoplasm"/>
    <property type="evidence" value="ECO:0007669"/>
    <property type="project" value="UniProtKB-SubCell"/>
</dbReference>
<dbReference type="GO" id="GO:0008616">
    <property type="term" value="P:tRNA queuosine(34) biosynthetic process"/>
    <property type="evidence" value="ECO:0007669"/>
    <property type="project" value="UniProtKB-UniRule"/>
</dbReference>
<evidence type="ECO:0000256" key="2">
    <source>
        <dbReference type="ARBA" id="ARBA00022679"/>
    </source>
</evidence>
<dbReference type="Gene3D" id="3.40.1780.10">
    <property type="entry name" value="QueA-like"/>
    <property type="match status" value="2"/>
</dbReference>
<keyword evidence="6" id="KW-0413">Isomerase</keyword>
<evidence type="ECO:0000313" key="6">
    <source>
        <dbReference type="EMBL" id="MBB6053088.1"/>
    </source>
</evidence>
<dbReference type="SUPFAM" id="SSF111337">
    <property type="entry name" value="QueA-like"/>
    <property type="match status" value="1"/>
</dbReference>
<dbReference type="InterPro" id="IPR036100">
    <property type="entry name" value="QueA_sf"/>
</dbReference>
<evidence type="ECO:0000256" key="1">
    <source>
        <dbReference type="ARBA" id="ARBA00022490"/>
    </source>
</evidence>
<comment type="pathway">
    <text evidence="5">tRNA modification; tRNA-queuosine biosynthesis.</text>
</comment>
<evidence type="ECO:0000256" key="3">
    <source>
        <dbReference type="ARBA" id="ARBA00022691"/>
    </source>
</evidence>
<evidence type="ECO:0000313" key="7">
    <source>
        <dbReference type="Proteomes" id="UP000520814"/>
    </source>
</evidence>
<organism evidence="6 7">
    <name type="scientific">Armatimonas rosea</name>
    <dbReference type="NCBI Taxonomy" id="685828"/>
    <lineage>
        <taxon>Bacteria</taxon>
        <taxon>Bacillati</taxon>
        <taxon>Armatimonadota</taxon>
        <taxon>Armatimonadia</taxon>
        <taxon>Armatimonadales</taxon>
        <taxon>Armatimonadaceae</taxon>
        <taxon>Armatimonas</taxon>
    </lineage>
</organism>
<dbReference type="EC" id="2.4.99.17" evidence="5"/>
<dbReference type="PANTHER" id="PTHR30307">
    <property type="entry name" value="S-ADENOSYLMETHIONINE:TRNA RIBOSYLTRANSFERASE-ISOMERASE"/>
    <property type="match status" value="1"/>
</dbReference>
<sequence>MQLSDFDYALPDERIAQTPLEPRDSSRLLCVDRVSGARSHRIFRELPELLHPSDLLVLNETRVSALRLFGERPGTGGQIEVFLLRPAIEHGEAVFEALVRPGRKLLPGQRVAFPEVALEAEALATLESGGRLLRFVGDDILGKLDAIGRVPLPPYITAPLENKERYQTVYATTPGSAAAPTAGLHFTPELLARIEAKGVGIARLRLDVGIGTFRPIKTENIAEHVMHTETYAIPDATAAAVNGCTGRVIAVGTTALRALESAGQLALQQGTGQRVVATESETGIFITPGYTFRAIDGLITNFHQPRSTLLLLVAAFMGYESMRRTYEEALEKQYRFLSFGDALFAV</sequence>
<dbReference type="InterPro" id="IPR042118">
    <property type="entry name" value="QueA_dom1"/>
</dbReference>
<name>A0A7W9W8T6_ARMRO</name>
<proteinExistence type="inferred from homology"/>
<keyword evidence="3 5" id="KW-0949">S-adenosyl-L-methionine</keyword>
<dbReference type="FunFam" id="2.40.10.240:FF:000002">
    <property type="entry name" value="S-adenosylmethionine:tRNA ribosyltransferase-isomerase"/>
    <property type="match status" value="1"/>
</dbReference>
<dbReference type="NCBIfam" id="TIGR00113">
    <property type="entry name" value="queA"/>
    <property type="match status" value="1"/>
</dbReference>
<dbReference type="AlphaFoldDB" id="A0A7W9W8T6"/>
<comment type="subcellular location">
    <subcellularLocation>
        <location evidence="5">Cytoplasm</location>
    </subcellularLocation>
</comment>
<comment type="similarity">
    <text evidence="5">Belongs to the QueA family.</text>
</comment>
<dbReference type="GO" id="GO:0051075">
    <property type="term" value="F:S-adenosylmethionine:tRNA ribosyltransferase-isomerase activity"/>
    <property type="evidence" value="ECO:0007669"/>
    <property type="project" value="UniProtKB-EC"/>
</dbReference>
<keyword evidence="1 5" id="KW-0963">Cytoplasm</keyword>
<dbReference type="EMBL" id="JACHGW010000005">
    <property type="protein sequence ID" value="MBB6053088.1"/>
    <property type="molecule type" value="Genomic_DNA"/>
</dbReference>
<dbReference type="InterPro" id="IPR042119">
    <property type="entry name" value="QueA_dom2"/>
</dbReference>
<comment type="catalytic activity">
    <reaction evidence="5">
        <text>7-aminomethyl-7-carbaguanosine(34) in tRNA + S-adenosyl-L-methionine = epoxyqueuosine(34) in tRNA + adenine + L-methionine + 2 H(+)</text>
        <dbReference type="Rhea" id="RHEA:32155"/>
        <dbReference type="Rhea" id="RHEA-COMP:10342"/>
        <dbReference type="Rhea" id="RHEA-COMP:18582"/>
        <dbReference type="ChEBI" id="CHEBI:15378"/>
        <dbReference type="ChEBI" id="CHEBI:16708"/>
        <dbReference type="ChEBI" id="CHEBI:57844"/>
        <dbReference type="ChEBI" id="CHEBI:59789"/>
        <dbReference type="ChEBI" id="CHEBI:82833"/>
        <dbReference type="ChEBI" id="CHEBI:194443"/>
        <dbReference type="EC" id="2.4.99.17"/>
    </reaction>
</comment>
<keyword evidence="6" id="KW-0328">Glycosyltransferase</keyword>
<accession>A0A7W9W8T6</accession>
<keyword evidence="2 5" id="KW-0808">Transferase</keyword>
<dbReference type="HAMAP" id="MF_00113">
    <property type="entry name" value="QueA"/>
    <property type="match status" value="1"/>
</dbReference>
<evidence type="ECO:0000256" key="5">
    <source>
        <dbReference type="HAMAP-Rule" id="MF_00113"/>
    </source>
</evidence>
<dbReference type="PANTHER" id="PTHR30307:SF0">
    <property type="entry name" value="S-ADENOSYLMETHIONINE:TRNA RIBOSYLTRANSFERASE-ISOMERASE"/>
    <property type="match status" value="1"/>
</dbReference>
<dbReference type="Proteomes" id="UP000520814">
    <property type="component" value="Unassembled WGS sequence"/>
</dbReference>
<protein>
    <recommendedName>
        <fullName evidence="5">S-adenosylmethionine:tRNA ribosyltransferase-isomerase</fullName>
        <ecNumber evidence="5">2.4.99.17</ecNumber>
    </recommendedName>
    <alternativeName>
        <fullName evidence="5">Queuosine biosynthesis protein QueA</fullName>
    </alternativeName>
</protein>
<dbReference type="NCBIfam" id="NF001140">
    <property type="entry name" value="PRK00147.1"/>
    <property type="match status" value="1"/>
</dbReference>
<comment type="function">
    <text evidence="5">Transfers and isomerizes the ribose moiety from AdoMet to the 7-aminomethyl group of 7-deazaguanine (preQ1-tRNA) to give epoxyqueuosine (oQ-tRNA).</text>
</comment>
<comment type="caution">
    <text evidence="6">The sequence shown here is derived from an EMBL/GenBank/DDBJ whole genome shotgun (WGS) entry which is preliminary data.</text>
</comment>
<dbReference type="UniPathway" id="UPA00392"/>
<keyword evidence="4 5" id="KW-0671">Queuosine biosynthesis</keyword>
<gene>
    <name evidence="5" type="primary">queA</name>
    <name evidence="6" type="ORF">HNQ39_004920</name>
</gene>
<dbReference type="Pfam" id="PF02547">
    <property type="entry name" value="Queuosine_synth"/>
    <property type="match status" value="1"/>
</dbReference>